<feature type="domain" description="Receptor ligand binding region" evidence="7">
    <location>
        <begin position="241"/>
        <end position="376"/>
    </location>
</feature>
<reference evidence="8 9" key="1">
    <citation type="submission" date="2024-06" db="EMBL/GenBank/DDBJ databases">
        <title>A chromosome-level genome assembly of beet webworm, Loxostege sticticalis.</title>
        <authorList>
            <person name="Zhang Y."/>
        </authorList>
    </citation>
    <scope>NUCLEOTIDE SEQUENCE [LARGE SCALE GENOMIC DNA]</scope>
    <source>
        <strain evidence="8">AQ026</strain>
        <tissue evidence="8">Whole body</tissue>
    </source>
</reference>
<keyword evidence="6" id="KW-0732">Signal</keyword>
<keyword evidence="9" id="KW-1185">Reference proteome</keyword>
<feature type="signal peptide" evidence="6">
    <location>
        <begin position="1"/>
        <end position="17"/>
    </location>
</feature>
<proteinExistence type="predicted"/>
<name>A0ABR3HRZ5_LOXSC</name>
<comment type="caution">
    <text evidence="8">The sequence shown here is derived from an EMBL/GenBank/DDBJ whole genome shotgun (WGS) entry which is preliminary data.</text>
</comment>
<evidence type="ECO:0000256" key="1">
    <source>
        <dbReference type="ARBA" id="ARBA00004370"/>
    </source>
</evidence>
<organism evidence="8 9">
    <name type="scientific">Loxostege sticticalis</name>
    <name type="common">Beet webworm moth</name>
    <dbReference type="NCBI Taxonomy" id="481309"/>
    <lineage>
        <taxon>Eukaryota</taxon>
        <taxon>Metazoa</taxon>
        <taxon>Ecdysozoa</taxon>
        <taxon>Arthropoda</taxon>
        <taxon>Hexapoda</taxon>
        <taxon>Insecta</taxon>
        <taxon>Pterygota</taxon>
        <taxon>Neoptera</taxon>
        <taxon>Endopterygota</taxon>
        <taxon>Lepidoptera</taxon>
        <taxon>Glossata</taxon>
        <taxon>Ditrysia</taxon>
        <taxon>Pyraloidea</taxon>
        <taxon>Crambidae</taxon>
        <taxon>Pyraustinae</taxon>
        <taxon>Loxostege</taxon>
    </lineage>
</organism>
<evidence type="ECO:0000256" key="2">
    <source>
        <dbReference type="ARBA" id="ARBA00022692"/>
    </source>
</evidence>
<dbReference type="Gene3D" id="3.40.50.2300">
    <property type="match status" value="1"/>
</dbReference>
<gene>
    <name evidence="8" type="ORF">ABMA27_003109</name>
</gene>
<evidence type="ECO:0000313" key="8">
    <source>
        <dbReference type="EMBL" id="KAL0879331.1"/>
    </source>
</evidence>
<dbReference type="Pfam" id="PF01094">
    <property type="entry name" value="ANF_receptor"/>
    <property type="match status" value="1"/>
</dbReference>
<keyword evidence="3 5" id="KW-1133">Transmembrane helix</keyword>
<comment type="subcellular location">
    <subcellularLocation>
        <location evidence="1">Membrane</location>
    </subcellularLocation>
</comment>
<keyword evidence="4 5" id="KW-0472">Membrane</keyword>
<dbReference type="SUPFAM" id="SSF53822">
    <property type="entry name" value="Periplasmic binding protein-like I"/>
    <property type="match status" value="1"/>
</dbReference>
<keyword evidence="2 5" id="KW-0812">Transmembrane</keyword>
<feature type="chain" id="PRO_5047364708" description="Receptor ligand binding region domain-containing protein" evidence="6">
    <location>
        <begin position="18"/>
        <end position="529"/>
    </location>
</feature>
<evidence type="ECO:0000313" key="9">
    <source>
        <dbReference type="Proteomes" id="UP001549920"/>
    </source>
</evidence>
<evidence type="ECO:0000256" key="5">
    <source>
        <dbReference type="SAM" id="Phobius"/>
    </source>
</evidence>
<accession>A0ABR3HRZ5</accession>
<dbReference type="InterPro" id="IPR001828">
    <property type="entry name" value="ANF_lig-bd_rcpt"/>
</dbReference>
<protein>
    <recommendedName>
        <fullName evidence="7">Receptor ligand binding region domain-containing protein</fullName>
    </recommendedName>
</protein>
<evidence type="ECO:0000256" key="6">
    <source>
        <dbReference type="SAM" id="SignalP"/>
    </source>
</evidence>
<dbReference type="Proteomes" id="UP001549920">
    <property type="component" value="Unassembled WGS sequence"/>
</dbReference>
<evidence type="ECO:0000259" key="7">
    <source>
        <dbReference type="Pfam" id="PF01094"/>
    </source>
</evidence>
<feature type="transmembrane region" description="Helical" evidence="5">
    <location>
        <begin position="494"/>
        <end position="519"/>
    </location>
</feature>
<evidence type="ECO:0000256" key="4">
    <source>
        <dbReference type="ARBA" id="ARBA00023136"/>
    </source>
</evidence>
<dbReference type="InterPro" id="IPR028082">
    <property type="entry name" value="Peripla_BP_I"/>
</dbReference>
<sequence>MKLSILIASLVISVCRSQFVDLALFGKGEVMFHNGQVTFGEDGVMFDNDYCPSYNEEVCIKVFSSPDGYKFERAAMRLGFIVQNAGPSNGINDTINKARRYPNVINLQISIKDLYSDYNTHQTFLRSNLVCATDCFDPNSLTTTRLVSEKILNYNRLVQVIESENFELEDYIQICLPYNSPNTQIFEYVLKENLDWPLKIRRDCAAGMEHDDSMLALITNEPYDAESLLPTIFYQTPYILPEVKDNFPNSLSLSTTWQPLKYALKELLTHMGWYRVAILSDDSAYSLDFVEDLVPFFVKEGITFTDQRCSVDLCNFTSPLQFLQAEDARIIILNIDKANAGQLVNDMEKLKGVTWIVRDWPFTKLGNVMSDVFSITLSPDFDYSVEFYPYLGGIKEGIRIIDRIYKNAFGDKEKFQREFAKEANRRMYFNTNAYITLRTFEDTEFHVVAIMTIAGDTAKVFQSSSLYHSRGQVDSSQQCAVRSRAFSKPCAHEALLLLVGVCVMFALSMLAVVVCFNMFRRSRFYQRIP</sequence>
<evidence type="ECO:0000256" key="3">
    <source>
        <dbReference type="ARBA" id="ARBA00022989"/>
    </source>
</evidence>
<dbReference type="EMBL" id="JBEUOH010000014">
    <property type="protein sequence ID" value="KAL0879331.1"/>
    <property type="molecule type" value="Genomic_DNA"/>
</dbReference>